<accession>A0A0G0UJN4</accession>
<dbReference type="AlphaFoldDB" id="A0A0G0UJN4"/>
<dbReference type="Proteomes" id="UP000033918">
    <property type="component" value="Unassembled WGS sequence"/>
</dbReference>
<evidence type="ECO:0000313" key="3">
    <source>
        <dbReference type="Proteomes" id="UP000033918"/>
    </source>
</evidence>
<organism evidence="2 3">
    <name type="scientific">Candidatus Wolfebacteria bacterium GW2011_GWB1_41_12</name>
    <dbReference type="NCBI Taxonomy" id="1619006"/>
    <lineage>
        <taxon>Bacteria</taxon>
        <taxon>Candidatus Wolfeibacteriota</taxon>
    </lineage>
</organism>
<keyword evidence="1" id="KW-1133">Transmembrane helix</keyword>
<keyword evidence="1" id="KW-0812">Transmembrane</keyword>
<evidence type="ECO:0000313" key="2">
    <source>
        <dbReference type="EMBL" id="KKR88979.1"/>
    </source>
</evidence>
<gene>
    <name evidence="2" type="ORF">UU38_C0003G0231</name>
</gene>
<dbReference type="EMBL" id="LCAK01000003">
    <property type="protein sequence ID" value="KKR88979.1"/>
    <property type="molecule type" value="Genomic_DNA"/>
</dbReference>
<name>A0A0G0UJN4_9BACT</name>
<proteinExistence type="predicted"/>
<reference evidence="2 3" key="1">
    <citation type="journal article" date="2015" name="Nature">
        <title>rRNA introns, odd ribosomes, and small enigmatic genomes across a large radiation of phyla.</title>
        <authorList>
            <person name="Brown C.T."/>
            <person name="Hug L.A."/>
            <person name="Thomas B.C."/>
            <person name="Sharon I."/>
            <person name="Castelle C.J."/>
            <person name="Singh A."/>
            <person name="Wilkins M.J."/>
            <person name="Williams K.H."/>
            <person name="Banfield J.F."/>
        </authorList>
    </citation>
    <scope>NUCLEOTIDE SEQUENCE [LARGE SCALE GENOMIC DNA]</scope>
</reference>
<comment type="caution">
    <text evidence="2">The sequence shown here is derived from an EMBL/GenBank/DDBJ whole genome shotgun (WGS) entry which is preliminary data.</text>
</comment>
<evidence type="ECO:0000256" key="1">
    <source>
        <dbReference type="SAM" id="Phobius"/>
    </source>
</evidence>
<protein>
    <submittedName>
        <fullName evidence="2">Extracellular transglycosylase, with LysM peptidoglycan binding-like protein</fullName>
    </submittedName>
</protein>
<keyword evidence="1" id="KW-0472">Membrane</keyword>
<sequence>MNKNIMRENILMEAIGGSIIIGIFLLLSGAFFPTYEIFVNPEWATAATTSAVTVSASITASISCSTNNGSTDFGTWTDTSIKTASPDASSTISCANSSAGCTLYVKDAGNAGNPGLWNSSASKLIASASSTLASGTEGYGLQATSTVTGNGDTLDFNSTYVKSGNDVGGLLTSNITLASTNATSSNREAVVTHKAAIAGNTPSGSYADTITYECTAN</sequence>
<feature type="transmembrane region" description="Helical" evidence="1">
    <location>
        <begin position="12"/>
        <end position="32"/>
    </location>
</feature>